<dbReference type="AlphaFoldDB" id="A0ABD2NA94"/>
<comment type="caution">
    <text evidence="2">The sequence shown here is derived from an EMBL/GenBank/DDBJ whole genome shotgun (WGS) entry which is preliminary data.</text>
</comment>
<reference evidence="2 3" key="1">
    <citation type="journal article" date="2021" name="BMC Biol.">
        <title>Horizontally acquired antibacterial genes associated with adaptive radiation of ladybird beetles.</title>
        <authorList>
            <person name="Li H.S."/>
            <person name="Tang X.F."/>
            <person name="Huang Y.H."/>
            <person name="Xu Z.Y."/>
            <person name="Chen M.L."/>
            <person name="Du X.Y."/>
            <person name="Qiu B.Y."/>
            <person name="Chen P.T."/>
            <person name="Zhang W."/>
            <person name="Slipinski A."/>
            <person name="Escalona H.E."/>
            <person name="Waterhouse R.M."/>
            <person name="Zwick A."/>
            <person name="Pang H."/>
        </authorList>
    </citation>
    <scope>NUCLEOTIDE SEQUENCE [LARGE SCALE GENOMIC DNA]</scope>
    <source>
        <strain evidence="2">SYSU2018</strain>
    </source>
</reference>
<organism evidence="2 3">
    <name type="scientific">Cryptolaemus montrouzieri</name>
    <dbReference type="NCBI Taxonomy" id="559131"/>
    <lineage>
        <taxon>Eukaryota</taxon>
        <taxon>Metazoa</taxon>
        <taxon>Ecdysozoa</taxon>
        <taxon>Arthropoda</taxon>
        <taxon>Hexapoda</taxon>
        <taxon>Insecta</taxon>
        <taxon>Pterygota</taxon>
        <taxon>Neoptera</taxon>
        <taxon>Endopterygota</taxon>
        <taxon>Coleoptera</taxon>
        <taxon>Polyphaga</taxon>
        <taxon>Cucujiformia</taxon>
        <taxon>Coccinelloidea</taxon>
        <taxon>Coccinellidae</taxon>
        <taxon>Scymninae</taxon>
        <taxon>Scymnini</taxon>
        <taxon>Cryptolaemus</taxon>
    </lineage>
</organism>
<dbReference type="Proteomes" id="UP001516400">
    <property type="component" value="Unassembled WGS sequence"/>
</dbReference>
<feature type="signal peptide" evidence="1">
    <location>
        <begin position="1"/>
        <end position="16"/>
    </location>
</feature>
<keyword evidence="1" id="KW-0732">Signal</keyword>
<gene>
    <name evidence="2" type="ORF">HHI36_020411</name>
</gene>
<name>A0ABD2NA94_9CUCU</name>
<sequence>MFKYFALFFLIGCAMAIPAPEAKAEAKPEAKPGVLAYSSPIVAPAVAYSAYSAPVAYSSYVAPSVYASPYAPYAAYSAPLVVY</sequence>
<proteinExistence type="predicted"/>
<accession>A0ABD2NA94</accession>
<protein>
    <recommendedName>
        <fullName evidence="4">Neuropeptide-like 4</fullName>
    </recommendedName>
</protein>
<dbReference type="EMBL" id="JABFTP020000083">
    <property type="protein sequence ID" value="KAL3275658.1"/>
    <property type="molecule type" value="Genomic_DNA"/>
</dbReference>
<evidence type="ECO:0000313" key="3">
    <source>
        <dbReference type="Proteomes" id="UP001516400"/>
    </source>
</evidence>
<feature type="chain" id="PRO_5044884648" description="Neuropeptide-like 4" evidence="1">
    <location>
        <begin position="17"/>
        <end position="83"/>
    </location>
</feature>
<evidence type="ECO:0008006" key="4">
    <source>
        <dbReference type="Google" id="ProtNLM"/>
    </source>
</evidence>
<evidence type="ECO:0000313" key="2">
    <source>
        <dbReference type="EMBL" id="KAL3275658.1"/>
    </source>
</evidence>
<evidence type="ECO:0000256" key="1">
    <source>
        <dbReference type="SAM" id="SignalP"/>
    </source>
</evidence>
<keyword evidence="3" id="KW-1185">Reference proteome</keyword>